<evidence type="ECO:0000313" key="8">
    <source>
        <dbReference type="EMBL" id="CAG9329886.1"/>
    </source>
</evidence>
<evidence type="ECO:0000259" key="7">
    <source>
        <dbReference type="PROSITE" id="PS50089"/>
    </source>
</evidence>
<keyword evidence="6" id="KW-0812">Transmembrane</keyword>
<dbReference type="Proteomes" id="UP001162131">
    <property type="component" value="Unassembled WGS sequence"/>
</dbReference>
<evidence type="ECO:0000256" key="2">
    <source>
        <dbReference type="ARBA" id="ARBA00022771"/>
    </source>
</evidence>
<sequence>MNAIFNNFFWTVIISATLSKGQDHSSDKDDGIRVSEGQIIGIILGTIGFFIFCGLITYIIVKYKCGAASAESFQDIASENVIQSNQVEQNYMVYLESESSLIHRESEIQQINGENLELWRSLDREAENLQPEESQTPEINSESSTPSSINSETPNPASIDSEKKNLVEKAKPKKKEDSKCKEFSIAYQKTCSICLNDFKVGEYLKKTKCDHLFHIWCLDEWANNSKQLTCPVCREDILKKP</sequence>
<evidence type="ECO:0000256" key="5">
    <source>
        <dbReference type="SAM" id="MobiDB-lite"/>
    </source>
</evidence>
<dbReference type="InterPro" id="IPR001841">
    <property type="entry name" value="Znf_RING"/>
</dbReference>
<keyword evidence="3" id="KW-0862">Zinc</keyword>
<keyword evidence="6" id="KW-0472">Membrane</keyword>
<keyword evidence="6" id="KW-1133">Transmembrane helix</keyword>
<feature type="region of interest" description="Disordered" evidence="5">
    <location>
        <begin position="129"/>
        <end position="171"/>
    </location>
</feature>
<dbReference type="EMBL" id="CAJZBQ010000050">
    <property type="protein sequence ID" value="CAG9329886.1"/>
    <property type="molecule type" value="Genomic_DNA"/>
</dbReference>
<gene>
    <name evidence="8" type="ORF">BSTOLATCC_MIC50002</name>
</gene>
<dbReference type="GO" id="GO:0008270">
    <property type="term" value="F:zinc ion binding"/>
    <property type="evidence" value="ECO:0007669"/>
    <property type="project" value="UniProtKB-KW"/>
</dbReference>
<dbReference type="Gene3D" id="3.30.40.10">
    <property type="entry name" value="Zinc/RING finger domain, C3HC4 (zinc finger)"/>
    <property type="match status" value="1"/>
</dbReference>
<dbReference type="InterPro" id="IPR053238">
    <property type="entry name" value="RING-H2_zinc_finger"/>
</dbReference>
<feature type="transmembrane region" description="Helical" evidence="6">
    <location>
        <begin position="37"/>
        <end position="61"/>
    </location>
</feature>
<name>A0AAU9JW92_9CILI</name>
<dbReference type="SUPFAM" id="SSF57850">
    <property type="entry name" value="RING/U-box"/>
    <property type="match status" value="1"/>
</dbReference>
<dbReference type="PROSITE" id="PS50089">
    <property type="entry name" value="ZF_RING_2"/>
    <property type="match status" value="1"/>
</dbReference>
<evidence type="ECO:0000256" key="4">
    <source>
        <dbReference type="PROSITE-ProRule" id="PRU00175"/>
    </source>
</evidence>
<evidence type="ECO:0000313" key="9">
    <source>
        <dbReference type="Proteomes" id="UP001162131"/>
    </source>
</evidence>
<feature type="compositionally biased region" description="Basic and acidic residues" evidence="5">
    <location>
        <begin position="160"/>
        <end position="171"/>
    </location>
</feature>
<accession>A0AAU9JW92</accession>
<dbReference type="PANTHER" id="PTHR14155:SF627">
    <property type="entry name" value="OS06G0192800 PROTEIN"/>
    <property type="match status" value="1"/>
</dbReference>
<dbReference type="PANTHER" id="PTHR14155">
    <property type="entry name" value="RING FINGER DOMAIN-CONTAINING"/>
    <property type="match status" value="1"/>
</dbReference>
<keyword evidence="2 4" id="KW-0863">Zinc-finger</keyword>
<evidence type="ECO:0000256" key="3">
    <source>
        <dbReference type="ARBA" id="ARBA00022833"/>
    </source>
</evidence>
<dbReference type="InterPro" id="IPR013083">
    <property type="entry name" value="Znf_RING/FYVE/PHD"/>
</dbReference>
<protein>
    <recommendedName>
        <fullName evidence="7">RING-type domain-containing protein</fullName>
    </recommendedName>
</protein>
<comment type="caution">
    <text evidence="8">The sequence shown here is derived from an EMBL/GenBank/DDBJ whole genome shotgun (WGS) entry which is preliminary data.</text>
</comment>
<evidence type="ECO:0000256" key="1">
    <source>
        <dbReference type="ARBA" id="ARBA00022723"/>
    </source>
</evidence>
<dbReference type="SMART" id="SM00184">
    <property type="entry name" value="RING"/>
    <property type="match status" value="1"/>
</dbReference>
<feature type="domain" description="RING-type" evidence="7">
    <location>
        <begin position="191"/>
        <end position="234"/>
    </location>
</feature>
<evidence type="ECO:0000256" key="6">
    <source>
        <dbReference type="SAM" id="Phobius"/>
    </source>
</evidence>
<dbReference type="AlphaFoldDB" id="A0AAU9JW92"/>
<keyword evidence="1" id="KW-0479">Metal-binding</keyword>
<proteinExistence type="predicted"/>
<keyword evidence="9" id="KW-1185">Reference proteome</keyword>
<feature type="compositionally biased region" description="Low complexity" evidence="5">
    <location>
        <begin position="136"/>
        <end position="155"/>
    </location>
</feature>
<reference evidence="8" key="1">
    <citation type="submission" date="2021-09" db="EMBL/GenBank/DDBJ databases">
        <authorList>
            <consortium name="AG Swart"/>
            <person name="Singh M."/>
            <person name="Singh A."/>
            <person name="Seah K."/>
            <person name="Emmerich C."/>
        </authorList>
    </citation>
    <scope>NUCLEOTIDE SEQUENCE</scope>
    <source>
        <strain evidence="8">ATCC30299</strain>
    </source>
</reference>
<dbReference type="Pfam" id="PF13639">
    <property type="entry name" value="zf-RING_2"/>
    <property type="match status" value="1"/>
</dbReference>
<organism evidence="8 9">
    <name type="scientific">Blepharisma stoltei</name>
    <dbReference type="NCBI Taxonomy" id="1481888"/>
    <lineage>
        <taxon>Eukaryota</taxon>
        <taxon>Sar</taxon>
        <taxon>Alveolata</taxon>
        <taxon>Ciliophora</taxon>
        <taxon>Postciliodesmatophora</taxon>
        <taxon>Heterotrichea</taxon>
        <taxon>Heterotrichida</taxon>
        <taxon>Blepharismidae</taxon>
        <taxon>Blepharisma</taxon>
    </lineage>
</organism>